<proteinExistence type="predicted"/>
<reference evidence="2" key="1">
    <citation type="journal article" date="2005" name="Nature">
        <title>The map-based sequence of the rice genome.</title>
        <authorList>
            <consortium name="International rice genome sequencing project (IRGSP)"/>
            <person name="Matsumoto T."/>
            <person name="Wu J."/>
            <person name="Kanamori H."/>
            <person name="Katayose Y."/>
            <person name="Fujisawa M."/>
            <person name="Namiki N."/>
            <person name="Mizuno H."/>
            <person name="Yamamoto K."/>
            <person name="Antonio B.A."/>
            <person name="Baba T."/>
            <person name="Sakata K."/>
            <person name="Nagamura Y."/>
            <person name="Aoki H."/>
            <person name="Arikawa K."/>
            <person name="Arita K."/>
            <person name="Bito T."/>
            <person name="Chiden Y."/>
            <person name="Fujitsuka N."/>
            <person name="Fukunaka R."/>
            <person name="Hamada M."/>
            <person name="Harada C."/>
            <person name="Hayashi A."/>
            <person name="Hijishita S."/>
            <person name="Honda M."/>
            <person name="Hosokawa S."/>
            <person name="Ichikawa Y."/>
            <person name="Idonuma A."/>
            <person name="Iijima M."/>
            <person name="Ikeda M."/>
            <person name="Ikeno M."/>
            <person name="Ito K."/>
            <person name="Ito S."/>
            <person name="Ito T."/>
            <person name="Ito Y."/>
            <person name="Ito Y."/>
            <person name="Iwabuchi A."/>
            <person name="Kamiya K."/>
            <person name="Karasawa W."/>
            <person name="Kurita K."/>
            <person name="Katagiri S."/>
            <person name="Kikuta A."/>
            <person name="Kobayashi H."/>
            <person name="Kobayashi N."/>
            <person name="Machita K."/>
            <person name="Maehara T."/>
            <person name="Masukawa M."/>
            <person name="Mizubayashi T."/>
            <person name="Mukai Y."/>
            <person name="Nagasaki H."/>
            <person name="Nagata Y."/>
            <person name="Naito S."/>
            <person name="Nakashima M."/>
            <person name="Nakama Y."/>
            <person name="Nakamichi Y."/>
            <person name="Nakamura M."/>
            <person name="Meguro A."/>
            <person name="Negishi M."/>
            <person name="Ohta I."/>
            <person name="Ohta T."/>
            <person name="Okamoto M."/>
            <person name="Ono N."/>
            <person name="Saji S."/>
            <person name="Sakaguchi M."/>
            <person name="Sakai K."/>
            <person name="Shibata M."/>
            <person name="Shimokawa T."/>
            <person name="Song J."/>
            <person name="Takazaki Y."/>
            <person name="Terasawa K."/>
            <person name="Tsugane M."/>
            <person name="Tsuji K."/>
            <person name="Ueda S."/>
            <person name="Waki K."/>
            <person name="Yamagata H."/>
            <person name="Yamamoto M."/>
            <person name="Yamamoto S."/>
            <person name="Yamane H."/>
            <person name="Yoshiki S."/>
            <person name="Yoshihara R."/>
            <person name="Yukawa K."/>
            <person name="Zhong H."/>
            <person name="Yano M."/>
            <person name="Yuan Q."/>
            <person name="Ouyang S."/>
            <person name="Liu J."/>
            <person name="Jones K.M."/>
            <person name="Gansberger K."/>
            <person name="Moffat K."/>
            <person name="Hill J."/>
            <person name="Bera J."/>
            <person name="Fadrosh D."/>
            <person name="Jin S."/>
            <person name="Johri S."/>
            <person name="Kim M."/>
            <person name="Overton L."/>
            <person name="Reardon M."/>
            <person name="Tsitrin T."/>
            <person name="Vuong H."/>
            <person name="Weaver B."/>
            <person name="Ciecko A."/>
            <person name="Tallon L."/>
            <person name="Jackson J."/>
            <person name="Pai G."/>
            <person name="Aken S.V."/>
            <person name="Utterback T."/>
            <person name="Reidmuller S."/>
            <person name="Feldblyum T."/>
            <person name="Hsiao J."/>
            <person name="Zismann V."/>
            <person name="Iobst S."/>
            <person name="de Vazeille A.R."/>
            <person name="Buell C.R."/>
            <person name="Ying K."/>
            <person name="Li Y."/>
            <person name="Lu T."/>
            <person name="Huang Y."/>
            <person name="Zhao Q."/>
            <person name="Feng Q."/>
            <person name="Zhang L."/>
            <person name="Zhu J."/>
            <person name="Weng Q."/>
            <person name="Mu J."/>
            <person name="Lu Y."/>
            <person name="Fan D."/>
            <person name="Liu Y."/>
            <person name="Guan J."/>
            <person name="Zhang Y."/>
            <person name="Yu S."/>
            <person name="Liu X."/>
            <person name="Zhang Y."/>
            <person name="Hong G."/>
            <person name="Han B."/>
            <person name="Choisne N."/>
            <person name="Demange N."/>
            <person name="Orjeda G."/>
            <person name="Samain S."/>
            <person name="Cattolico L."/>
            <person name="Pelletier E."/>
            <person name="Couloux A."/>
            <person name="Segurens B."/>
            <person name="Wincker P."/>
            <person name="D'Hont A."/>
            <person name="Scarpelli C."/>
            <person name="Weissenbach J."/>
            <person name="Salanoubat M."/>
            <person name="Quetier F."/>
            <person name="Yu Y."/>
            <person name="Kim H.R."/>
            <person name="Rambo T."/>
            <person name="Currie J."/>
            <person name="Collura K."/>
            <person name="Luo M."/>
            <person name="Yang T."/>
            <person name="Ammiraju J.S.S."/>
            <person name="Engler F."/>
            <person name="Soderlund C."/>
            <person name="Wing R.A."/>
            <person name="Palmer L.E."/>
            <person name="de la Bastide M."/>
            <person name="Spiegel L."/>
            <person name="Nascimento L."/>
            <person name="Zutavern T."/>
            <person name="O'Shaughnessy A."/>
            <person name="Dike S."/>
            <person name="Dedhia N."/>
            <person name="Preston R."/>
            <person name="Balija V."/>
            <person name="McCombie W.R."/>
            <person name="Chow T."/>
            <person name="Chen H."/>
            <person name="Chung M."/>
            <person name="Chen C."/>
            <person name="Shaw J."/>
            <person name="Wu H."/>
            <person name="Hsiao K."/>
            <person name="Chao Y."/>
            <person name="Chu M."/>
            <person name="Cheng C."/>
            <person name="Hour A."/>
            <person name="Lee P."/>
            <person name="Lin S."/>
            <person name="Lin Y."/>
            <person name="Liou J."/>
            <person name="Liu S."/>
            <person name="Hsing Y."/>
            <person name="Raghuvanshi S."/>
            <person name="Mohanty A."/>
            <person name="Bharti A.K."/>
            <person name="Gaur A."/>
            <person name="Gupta V."/>
            <person name="Kumar D."/>
            <person name="Ravi V."/>
            <person name="Vij S."/>
            <person name="Kapur A."/>
            <person name="Khurana P."/>
            <person name="Khurana P."/>
            <person name="Khurana J.P."/>
            <person name="Tyagi A.K."/>
            <person name="Gaikwad K."/>
            <person name="Singh A."/>
            <person name="Dalal V."/>
            <person name="Srivastava S."/>
            <person name="Dixit A."/>
            <person name="Pal A.K."/>
            <person name="Ghazi I.A."/>
            <person name="Yadav M."/>
            <person name="Pandit A."/>
            <person name="Bhargava A."/>
            <person name="Sureshbabu K."/>
            <person name="Batra K."/>
            <person name="Sharma T.R."/>
            <person name="Mohapatra T."/>
            <person name="Singh N.K."/>
            <person name="Messing J."/>
            <person name="Nelson A.B."/>
            <person name="Fuks G."/>
            <person name="Kavchok S."/>
            <person name="Keizer G."/>
            <person name="Linton E."/>
            <person name="Llaca V."/>
            <person name="Song R."/>
            <person name="Tanyolac B."/>
            <person name="Young S."/>
            <person name="Ho-Il K."/>
            <person name="Hahn J.H."/>
            <person name="Sangsakoo G."/>
            <person name="Vanavichit A."/>
            <person name="de Mattos Luiz.A.T."/>
            <person name="Zimmer P.D."/>
            <person name="Malone G."/>
            <person name="Dellagostin O."/>
            <person name="de Oliveira A.C."/>
            <person name="Bevan M."/>
            <person name="Bancroft I."/>
            <person name="Minx P."/>
            <person name="Cordum H."/>
            <person name="Wilson R."/>
            <person name="Cheng Z."/>
            <person name="Jin W."/>
            <person name="Jiang J."/>
            <person name="Leong S.A."/>
            <person name="Iwama H."/>
            <person name="Gojobori T."/>
            <person name="Itoh T."/>
            <person name="Niimura Y."/>
            <person name="Fujii Y."/>
            <person name="Habara T."/>
            <person name="Sakai H."/>
            <person name="Sato Y."/>
            <person name="Wilson G."/>
            <person name="Kumar K."/>
            <person name="McCouch S."/>
            <person name="Juretic N."/>
            <person name="Hoen D."/>
            <person name="Wright S."/>
            <person name="Bruskiewich R."/>
            <person name="Bureau T."/>
            <person name="Miyao A."/>
            <person name="Hirochika H."/>
            <person name="Nishikawa T."/>
            <person name="Kadowaki K."/>
            <person name="Sugiura M."/>
            <person name="Burr B."/>
            <person name="Sasaki T."/>
        </authorList>
    </citation>
    <scope>NUCLEOTIDE SEQUENCE [LARGE SCALE GENOMIC DNA]</scope>
    <source>
        <strain evidence="2">cv. Nipponbare</strain>
    </source>
</reference>
<reference evidence="1 2" key="3">
    <citation type="journal article" date="2013" name="Rice">
        <title>Improvement of the Oryza sativa Nipponbare reference genome using next generation sequence and optical map data.</title>
        <authorList>
            <person name="Kawahara Y."/>
            <person name="de la Bastide M."/>
            <person name="Hamilton J.P."/>
            <person name="Kanamori H."/>
            <person name="McCombie W.R."/>
            <person name="Ouyang S."/>
            <person name="Schwartz D.C."/>
            <person name="Tanaka T."/>
            <person name="Wu J."/>
            <person name="Zhou S."/>
            <person name="Childs K.L."/>
            <person name="Davidson R.M."/>
            <person name="Lin H."/>
            <person name="Quesada-Ocampo L."/>
            <person name="Vaillancourt B."/>
            <person name="Sakai H."/>
            <person name="Lee S.S."/>
            <person name="Kim J."/>
            <person name="Numa H."/>
            <person name="Itoh T."/>
            <person name="Buell C.R."/>
            <person name="Matsumoto T."/>
        </authorList>
    </citation>
    <scope>NUCLEOTIDE SEQUENCE [LARGE SCALE GENOMIC DNA]</scope>
    <source>
        <strain evidence="2">cv. Nipponbare</strain>
    </source>
</reference>
<dbReference type="InParanoid" id="A0A0P0V230"/>
<gene>
    <name evidence="1" type="ordered locus">Os01g0341750</name>
    <name evidence="1" type="ORF">OSNPB_010341750</name>
</gene>
<dbReference type="PaxDb" id="39947-A0A0P0V230"/>
<dbReference type="EMBL" id="AP014957">
    <property type="protein sequence ID" value="BAS71978.1"/>
    <property type="molecule type" value="Genomic_DNA"/>
</dbReference>
<evidence type="ECO:0000313" key="2">
    <source>
        <dbReference type="Proteomes" id="UP000059680"/>
    </source>
</evidence>
<dbReference type="AlphaFoldDB" id="A0A0P0V230"/>
<protein>
    <submittedName>
        <fullName evidence="1">Os01g0341750 protein</fullName>
    </submittedName>
</protein>
<accession>A0A0P0V230</accession>
<evidence type="ECO:0000313" key="1">
    <source>
        <dbReference type="EMBL" id="BAS71978.1"/>
    </source>
</evidence>
<sequence>MMPARQLRHCSPVRSGVHCTSPYTTLTPCSSNHVSPVAYRLGDDDDPKAARSAVLFISSVAFAMNRAAASAPATSFMFLPDQSGSLSPGSERRRPSLV</sequence>
<keyword evidence="2" id="KW-1185">Reference proteome</keyword>
<reference evidence="1 2" key="2">
    <citation type="journal article" date="2013" name="Plant Cell Physiol.">
        <title>Rice Annotation Project Database (RAP-DB): an integrative and interactive database for rice genomics.</title>
        <authorList>
            <person name="Sakai H."/>
            <person name="Lee S.S."/>
            <person name="Tanaka T."/>
            <person name="Numa H."/>
            <person name="Kim J."/>
            <person name="Kawahara Y."/>
            <person name="Wakimoto H."/>
            <person name="Yang C.C."/>
            <person name="Iwamoto M."/>
            <person name="Abe T."/>
            <person name="Yamada Y."/>
            <person name="Muto A."/>
            <person name="Inokuchi H."/>
            <person name="Ikemura T."/>
            <person name="Matsumoto T."/>
            <person name="Sasaki T."/>
            <person name="Itoh T."/>
        </authorList>
    </citation>
    <scope>NUCLEOTIDE SEQUENCE [LARGE SCALE GENOMIC DNA]</scope>
    <source>
        <strain evidence="2">cv. Nipponbare</strain>
    </source>
</reference>
<organism evidence="1 2">
    <name type="scientific">Oryza sativa subsp. japonica</name>
    <name type="common">Rice</name>
    <dbReference type="NCBI Taxonomy" id="39947"/>
    <lineage>
        <taxon>Eukaryota</taxon>
        <taxon>Viridiplantae</taxon>
        <taxon>Streptophyta</taxon>
        <taxon>Embryophyta</taxon>
        <taxon>Tracheophyta</taxon>
        <taxon>Spermatophyta</taxon>
        <taxon>Magnoliopsida</taxon>
        <taxon>Liliopsida</taxon>
        <taxon>Poales</taxon>
        <taxon>Poaceae</taxon>
        <taxon>BOP clade</taxon>
        <taxon>Oryzoideae</taxon>
        <taxon>Oryzeae</taxon>
        <taxon>Oryzinae</taxon>
        <taxon>Oryza</taxon>
        <taxon>Oryza sativa</taxon>
    </lineage>
</organism>
<name>A0A0P0V230_ORYSJ</name>
<dbReference type="Gramene" id="Os01t0341750-00">
    <property type="protein sequence ID" value="Os01t0341750-00"/>
    <property type="gene ID" value="Os01g0341750"/>
</dbReference>
<dbReference type="Proteomes" id="UP000059680">
    <property type="component" value="Chromosome 1"/>
</dbReference>